<dbReference type="EMBL" id="DS268109">
    <property type="protein sequence ID" value="KMM64655.1"/>
    <property type="molecule type" value="Genomic_DNA"/>
</dbReference>
<gene>
    <name evidence="2" type="ORF">CPAG_01007</name>
</gene>
<reference evidence="3" key="3">
    <citation type="journal article" date="2010" name="Genome Res.">
        <title>Population genomic sequencing of Coccidioides fungi reveals recent hybridization and transposon control.</title>
        <authorList>
            <person name="Neafsey D.E."/>
            <person name="Barker B.M."/>
            <person name="Sharpton T.J."/>
            <person name="Stajich J.E."/>
            <person name="Park D.J."/>
            <person name="Whiston E."/>
            <person name="Hung C.-Y."/>
            <person name="McMahan C."/>
            <person name="White J."/>
            <person name="Sykes S."/>
            <person name="Heiman D."/>
            <person name="Young S."/>
            <person name="Zeng Q."/>
            <person name="Abouelleil A."/>
            <person name="Aftuck L."/>
            <person name="Bessette D."/>
            <person name="Brown A."/>
            <person name="FitzGerald M."/>
            <person name="Lui A."/>
            <person name="Macdonald J.P."/>
            <person name="Priest M."/>
            <person name="Orbach M.J."/>
            <person name="Galgiani J.N."/>
            <person name="Kirkland T.N."/>
            <person name="Cole G.T."/>
            <person name="Birren B.W."/>
            <person name="Henn M.R."/>
            <person name="Taylor J.W."/>
            <person name="Rounsley S.D."/>
        </authorList>
    </citation>
    <scope>NUCLEOTIDE SEQUENCE [LARGE SCALE GENOMIC DNA]</scope>
    <source>
        <strain evidence="3">RMSCC 3488</strain>
    </source>
</reference>
<proteinExistence type="predicted"/>
<evidence type="ECO:0000313" key="3">
    <source>
        <dbReference type="Proteomes" id="UP000054567"/>
    </source>
</evidence>
<feature type="region of interest" description="Disordered" evidence="1">
    <location>
        <begin position="67"/>
        <end position="98"/>
    </location>
</feature>
<dbReference type="VEuPathDB" id="FungiDB:CPAG_01007"/>
<dbReference type="Proteomes" id="UP000054567">
    <property type="component" value="Unassembled WGS sequence"/>
</dbReference>
<feature type="region of interest" description="Disordered" evidence="1">
    <location>
        <begin position="1"/>
        <end position="20"/>
    </location>
</feature>
<evidence type="ECO:0000256" key="1">
    <source>
        <dbReference type="SAM" id="MobiDB-lite"/>
    </source>
</evidence>
<protein>
    <submittedName>
        <fullName evidence="2">Uncharacterized protein</fullName>
    </submittedName>
</protein>
<sequence>MKKLSAANVLRANSAPRPAADRIFAQPLTHPPVHSRTPSPASHTLPLVTRRRTTAEFLARNLLQRPVGIGPPMLAGNPTETNNLGPQRRHARPFETRTWACPGDDNSLFSRRML</sequence>
<dbReference type="AlphaFoldDB" id="A0A0J6F5W1"/>
<name>A0A0J6F5W1_COCPO</name>
<evidence type="ECO:0000313" key="2">
    <source>
        <dbReference type="EMBL" id="KMM64655.1"/>
    </source>
</evidence>
<reference evidence="2 3" key="1">
    <citation type="submission" date="2007-06" db="EMBL/GenBank/DDBJ databases">
        <title>The Genome Sequence of Coccidioides posadasii RMSCC_3488.</title>
        <authorList>
            <consortium name="Coccidioides Genome Resources Consortium"/>
            <consortium name="The Broad Institute Genome Sequencing Platform"/>
            <person name="Henn M.R."/>
            <person name="Sykes S."/>
            <person name="Young S."/>
            <person name="Jaffe D."/>
            <person name="Berlin A."/>
            <person name="Alvarez P."/>
            <person name="Butler J."/>
            <person name="Gnerre S."/>
            <person name="Grabherr M."/>
            <person name="Mauceli E."/>
            <person name="Brockman W."/>
            <person name="Kodira C."/>
            <person name="Alvarado L."/>
            <person name="Zeng Q."/>
            <person name="Crawford M."/>
            <person name="Antoine C."/>
            <person name="Devon K."/>
            <person name="Galgiani J."/>
            <person name="Orsborn K."/>
            <person name="Lewis M.L."/>
            <person name="Nusbaum C."/>
            <person name="Galagan J."/>
            <person name="Birren B."/>
        </authorList>
    </citation>
    <scope>NUCLEOTIDE SEQUENCE [LARGE SCALE GENOMIC DNA]</scope>
    <source>
        <strain evidence="2 3">RMSCC 3488</strain>
    </source>
</reference>
<reference evidence="3" key="2">
    <citation type="journal article" date="2009" name="Genome Res.">
        <title>Comparative genomic analyses of the human fungal pathogens Coccidioides and their relatives.</title>
        <authorList>
            <person name="Sharpton T.J."/>
            <person name="Stajich J.E."/>
            <person name="Rounsley S.D."/>
            <person name="Gardner M.J."/>
            <person name="Wortman J.R."/>
            <person name="Jordar V.S."/>
            <person name="Maiti R."/>
            <person name="Kodira C.D."/>
            <person name="Neafsey D.E."/>
            <person name="Zeng Q."/>
            <person name="Hung C.-Y."/>
            <person name="McMahan C."/>
            <person name="Muszewska A."/>
            <person name="Grynberg M."/>
            <person name="Mandel M.A."/>
            <person name="Kellner E.M."/>
            <person name="Barker B.M."/>
            <person name="Galgiani J.N."/>
            <person name="Orbach M.J."/>
            <person name="Kirkland T.N."/>
            <person name="Cole G.T."/>
            <person name="Henn M.R."/>
            <person name="Birren B.W."/>
            <person name="Taylor J.W."/>
        </authorList>
    </citation>
    <scope>NUCLEOTIDE SEQUENCE [LARGE SCALE GENOMIC DNA]</scope>
    <source>
        <strain evidence="3">RMSCC 3488</strain>
    </source>
</reference>
<organism evidence="2 3">
    <name type="scientific">Coccidioides posadasii RMSCC 3488</name>
    <dbReference type="NCBI Taxonomy" id="454284"/>
    <lineage>
        <taxon>Eukaryota</taxon>
        <taxon>Fungi</taxon>
        <taxon>Dikarya</taxon>
        <taxon>Ascomycota</taxon>
        <taxon>Pezizomycotina</taxon>
        <taxon>Eurotiomycetes</taxon>
        <taxon>Eurotiomycetidae</taxon>
        <taxon>Onygenales</taxon>
        <taxon>Onygenaceae</taxon>
        <taxon>Coccidioides</taxon>
    </lineage>
</organism>
<accession>A0A0J6F5W1</accession>